<dbReference type="EMBL" id="SMAI01000017">
    <property type="protein sequence ID" value="TCT01725.1"/>
    <property type="molecule type" value="Genomic_DNA"/>
</dbReference>
<dbReference type="PANTHER" id="PTHR44591:SF25">
    <property type="entry name" value="CHEMOTAXIS TWO-COMPONENT RESPONSE REGULATOR"/>
    <property type="match status" value="1"/>
</dbReference>
<organism evidence="4 5">
    <name type="scientific">Aquabacter spiritensis</name>
    <dbReference type="NCBI Taxonomy" id="933073"/>
    <lineage>
        <taxon>Bacteria</taxon>
        <taxon>Pseudomonadati</taxon>
        <taxon>Pseudomonadota</taxon>
        <taxon>Alphaproteobacteria</taxon>
        <taxon>Hyphomicrobiales</taxon>
        <taxon>Xanthobacteraceae</taxon>
        <taxon>Aquabacter</taxon>
    </lineage>
</organism>
<dbReference type="Proteomes" id="UP000294664">
    <property type="component" value="Unassembled WGS sequence"/>
</dbReference>
<name>A0A4R3LSY6_9HYPH</name>
<evidence type="ECO:0000313" key="4">
    <source>
        <dbReference type="EMBL" id="TCT01725.1"/>
    </source>
</evidence>
<dbReference type="SMART" id="SM00448">
    <property type="entry name" value="REC"/>
    <property type="match status" value="1"/>
</dbReference>
<sequence length="129" mass="13801">MAEAVRRRVLVVDDAGLVRRYYREALEAAGYLVDEALNGLEALEKLLLQPADLVVVDVNMPQMDGFTFLKALRRQAAPLCAIPALVISTESGPQDFAAAQAAGANFYLVKPVSQATLTDYADLMCGAGA</sequence>
<evidence type="ECO:0000256" key="2">
    <source>
        <dbReference type="PROSITE-ProRule" id="PRU00169"/>
    </source>
</evidence>
<keyword evidence="5" id="KW-1185">Reference proteome</keyword>
<dbReference type="OrthoDB" id="9786548at2"/>
<dbReference type="RefSeq" id="WP_132035021.1">
    <property type="nucleotide sequence ID" value="NZ_SMAI01000017.1"/>
</dbReference>
<dbReference type="InterPro" id="IPR050595">
    <property type="entry name" value="Bact_response_regulator"/>
</dbReference>
<dbReference type="AlphaFoldDB" id="A0A4R3LSY6"/>
<reference evidence="4 5" key="1">
    <citation type="submission" date="2019-03" db="EMBL/GenBank/DDBJ databases">
        <title>Genomic Encyclopedia of Type Strains, Phase IV (KMG-IV): sequencing the most valuable type-strain genomes for metagenomic binning, comparative biology and taxonomic classification.</title>
        <authorList>
            <person name="Goeker M."/>
        </authorList>
    </citation>
    <scope>NUCLEOTIDE SEQUENCE [LARGE SCALE GENOMIC DNA]</scope>
    <source>
        <strain evidence="4 5">DSM 9035</strain>
    </source>
</reference>
<feature type="domain" description="Response regulatory" evidence="3">
    <location>
        <begin position="8"/>
        <end position="125"/>
    </location>
</feature>
<dbReference type="InterPro" id="IPR001789">
    <property type="entry name" value="Sig_transdc_resp-reg_receiver"/>
</dbReference>
<evidence type="ECO:0000259" key="3">
    <source>
        <dbReference type="PROSITE" id="PS50110"/>
    </source>
</evidence>
<dbReference type="SUPFAM" id="SSF52172">
    <property type="entry name" value="CheY-like"/>
    <property type="match status" value="1"/>
</dbReference>
<dbReference type="PROSITE" id="PS50110">
    <property type="entry name" value="RESPONSE_REGULATORY"/>
    <property type="match status" value="1"/>
</dbReference>
<dbReference type="GO" id="GO:0000160">
    <property type="term" value="P:phosphorelay signal transduction system"/>
    <property type="evidence" value="ECO:0007669"/>
    <property type="project" value="InterPro"/>
</dbReference>
<accession>A0A4R3LSY6</accession>
<comment type="caution">
    <text evidence="4">The sequence shown here is derived from an EMBL/GenBank/DDBJ whole genome shotgun (WGS) entry which is preliminary data.</text>
</comment>
<dbReference type="Gene3D" id="3.40.50.2300">
    <property type="match status" value="1"/>
</dbReference>
<dbReference type="PANTHER" id="PTHR44591">
    <property type="entry name" value="STRESS RESPONSE REGULATOR PROTEIN 1"/>
    <property type="match status" value="1"/>
</dbReference>
<keyword evidence="1 2" id="KW-0597">Phosphoprotein</keyword>
<evidence type="ECO:0000256" key="1">
    <source>
        <dbReference type="ARBA" id="ARBA00022553"/>
    </source>
</evidence>
<evidence type="ECO:0000313" key="5">
    <source>
        <dbReference type="Proteomes" id="UP000294664"/>
    </source>
</evidence>
<dbReference type="Pfam" id="PF00072">
    <property type="entry name" value="Response_reg"/>
    <property type="match status" value="1"/>
</dbReference>
<protein>
    <submittedName>
        <fullName evidence="4">Two-component system chemotaxis response regulator CheY</fullName>
    </submittedName>
</protein>
<proteinExistence type="predicted"/>
<feature type="modified residue" description="4-aspartylphosphate" evidence="2">
    <location>
        <position position="57"/>
    </location>
</feature>
<gene>
    <name evidence="4" type="ORF">EDC64_11778</name>
</gene>
<dbReference type="InterPro" id="IPR011006">
    <property type="entry name" value="CheY-like_superfamily"/>
</dbReference>